<reference evidence="2" key="1">
    <citation type="submission" date="2022-11" db="UniProtKB">
        <authorList>
            <consortium name="WormBaseParasite"/>
        </authorList>
    </citation>
    <scope>IDENTIFICATION</scope>
</reference>
<name>A0A915IJI6_ROMCU</name>
<dbReference type="AlphaFoldDB" id="A0A915IJI6"/>
<protein>
    <submittedName>
        <fullName evidence="2">Transposase</fullName>
    </submittedName>
</protein>
<keyword evidence="1" id="KW-1185">Reference proteome</keyword>
<evidence type="ECO:0000313" key="1">
    <source>
        <dbReference type="Proteomes" id="UP000887565"/>
    </source>
</evidence>
<dbReference type="WBParaSite" id="nRc.2.0.1.t13975-RA">
    <property type="protein sequence ID" value="nRc.2.0.1.t13975-RA"/>
    <property type="gene ID" value="nRc.2.0.1.g13975"/>
</dbReference>
<organism evidence="1 2">
    <name type="scientific">Romanomermis culicivorax</name>
    <name type="common">Nematode worm</name>
    <dbReference type="NCBI Taxonomy" id="13658"/>
    <lineage>
        <taxon>Eukaryota</taxon>
        <taxon>Metazoa</taxon>
        <taxon>Ecdysozoa</taxon>
        <taxon>Nematoda</taxon>
        <taxon>Enoplea</taxon>
        <taxon>Dorylaimia</taxon>
        <taxon>Mermithida</taxon>
        <taxon>Mermithoidea</taxon>
        <taxon>Mermithidae</taxon>
        <taxon>Romanomermis</taxon>
    </lineage>
</organism>
<accession>A0A915IJI6</accession>
<sequence length="110" mass="13110">MDICRIRMSIYIFGGCTSPSYKERCDSLFRFVNLPQTLEELCWRNIVNLTRNFQFLKDPNVNRRILFSFSLPRKFIERLFRILKQVTKLCMHTRARMTGEKTLQTIPSIG</sequence>
<proteinExistence type="predicted"/>
<evidence type="ECO:0000313" key="2">
    <source>
        <dbReference type="WBParaSite" id="nRc.2.0.1.t13975-RA"/>
    </source>
</evidence>
<dbReference type="Proteomes" id="UP000887565">
    <property type="component" value="Unplaced"/>
</dbReference>